<keyword evidence="3" id="KW-1185">Reference proteome</keyword>
<name>A0A7T3V5S1_9SPIR</name>
<dbReference type="Proteomes" id="UP000595224">
    <property type="component" value="Chromosome"/>
</dbReference>
<dbReference type="Pfam" id="PF08239">
    <property type="entry name" value="SH3_3"/>
    <property type="match status" value="1"/>
</dbReference>
<evidence type="ECO:0000259" key="1">
    <source>
        <dbReference type="Pfam" id="PF08239"/>
    </source>
</evidence>
<dbReference type="EMBL" id="CP064936">
    <property type="protein sequence ID" value="QQA01858.1"/>
    <property type="molecule type" value="Genomic_DNA"/>
</dbReference>
<dbReference type="RefSeq" id="WP_177527317.1">
    <property type="nucleotide sequence ID" value="NZ_CBCSHE010000002.1"/>
</dbReference>
<protein>
    <submittedName>
        <fullName evidence="2">SH3 domain-containing protein</fullName>
    </submittedName>
</protein>
<dbReference type="InterPro" id="IPR003646">
    <property type="entry name" value="SH3-like_bac-type"/>
</dbReference>
<dbReference type="PROSITE" id="PS51257">
    <property type="entry name" value="PROKAR_LIPOPROTEIN"/>
    <property type="match status" value="1"/>
</dbReference>
<accession>A0A7T3V5S1</accession>
<evidence type="ECO:0000313" key="2">
    <source>
        <dbReference type="EMBL" id="QQA01858.1"/>
    </source>
</evidence>
<evidence type="ECO:0000313" key="3">
    <source>
        <dbReference type="Proteomes" id="UP000595224"/>
    </source>
</evidence>
<dbReference type="AlphaFoldDB" id="A0A7T3V5S1"/>
<dbReference type="KEGG" id="tper:IWA51_04430"/>
<gene>
    <name evidence="2" type="ORF">IWA51_04430</name>
</gene>
<reference evidence="2 3" key="1">
    <citation type="submission" date="2020-11" db="EMBL/GenBank/DDBJ databases">
        <title>Treponema Peruensis nv. sp., first commensal Treponema isolated from human feces.</title>
        <authorList>
            <person name="Belkhou C."/>
            <person name="Raes J."/>
        </authorList>
    </citation>
    <scope>NUCLEOTIDE SEQUENCE [LARGE SCALE GENOMIC DNA]</scope>
    <source>
        <strain evidence="2 3">RCC2812</strain>
    </source>
</reference>
<proteinExistence type="predicted"/>
<feature type="domain" description="SH3b" evidence="1">
    <location>
        <begin position="106"/>
        <end position="170"/>
    </location>
</feature>
<organism evidence="2 3">
    <name type="scientific">Treponema peruense</name>
    <dbReference type="NCBI Taxonomy" id="2787628"/>
    <lineage>
        <taxon>Bacteria</taxon>
        <taxon>Pseudomonadati</taxon>
        <taxon>Spirochaetota</taxon>
        <taxon>Spirochaetia</taxon>
        <taxon>Spirochaetales</taxon>
        <taxon>Treponemataceae</taxon>
        <taxon>Treponema</taxon>
    </lineage>
</organism>
<sequence>MKSIFKPALAAVALSAAFLFSSCSGIIGYSVLLWNVPEQSLADGTIVPVYVKSNISHVYVIGVPETKEKIEVPLWKLSEPESKGRAQQTARRYENYANTYAKCVLDGLPIRADKVNTSKQVYRLKKNEIVRALYEGEGAVPTNGKQNLEGKWLRVLTGDGTLGWCFSHNLRLFVMNADGTYGDGAEEASVQETDEVMEKMLATKWYPDYYSGMISSRRIDLEYFTTDYMFDTGASSGTVTVKLPTLDLSYPYAGVKRGTDGDYYFEGTPLRVTVRNSRVIVLKYTDERGMPSSFNFVALEEGTDIAAIIEDEKHEREESYLAMRANGPTFRSSNYGTLTFDEDAKFLWSGFNRLVPGVIPRGIKGSGTVQMKYFIPSNLKSEWDGVVSFIFDESATEVNFLYKTESSGLRLAVAEVEKIMNEATGRNRVTVTLPVNSIVLFFQN</sequence>